<keyword evidence="2" id="KW-0472">Membrane</keyword>
<name>A0ABT9J6H6_9BACL</name>
<gene>
    <name evidence="3" type="ORF">Q5Y73_21120</name>
</gene>
<dbReference type="Proteomes" id="UP001231941">
    <property type="component" value="Unassembled WGS sequence"/>
</dbReference>
<keyword evidence="4" id="KW-1185">Reference proteome</keyword>
<dbReference type="EMBL" id="JAVAMP010000016">
    <property type="protein sequence ID" value="MDP5276600.1"/>
    <property type="molecule type" value="Genomic_DNA"/>
</dbReference>
<feature type="coiled-coil region" evidence="1">
    <location>
        <begin position="54"/>
        <end position="95"/>
    </location>
</feature>
<dbReference type="RefSeq" id="WP_305993908.1">
    <property type="nucleotide sequence ID" value="NZ_JAVAMP010000016.1"/>
</dbReference>
<reference evidence="3 4" key="1">
    <citation type="submission" date="2023-08" db="EMBL/GenBank/DDBJ databases">
        <authorList>
            <person name="Park J.-S."/>
        </authorList>
    </citation>
    <scope>NUCLEOTIDE SEQUENCE [LARGE SCALE GENOMIC DNA]</scope>
    <source>
        <strain evidence="3 4">2205SS18-9</strain>
    </source>
</reference>
<evidence type="ECO:0000256" key="2">
    <source>
        <dbReference type="SAM" id="Phobius"/>
    </source>
</evidence>
<keyword evidence="2" id="KW-1133">Transmembrane helix</keyword>
<keyword evidence="2" id="KW-0812">Transmembrane</keyword>
<protein>
    <recommendedName>
        <fullName evidence="5">DUF4430 domain-containing protein</fullName>
    </recommendedName>
</protein>
<sequence>MEKRMLVRLIRITGVVSSFIILLVMNIVQYNQNQSIYDLNEYLINRLQLVEGEKSTLLVEKKEVNKDISEVKQENDNLINEIARLNTDIENLGKIDFASIQELSQFGIDTEYIIKDLYDHPELIPFDGVFGGTMFFYKAYVLNYKWVYAKFEDGHILGAGLYKFELDQHHNISWELVDAFLYSSK</sequence>
<comment type="caution">
    <text evidence="3">The sequence shown here is derived from an EMBL/GenBank/DDBJ whole genome shotgun (WGS) entry which is preliminary data.</text>
</comment>
<evidence type="ECO:0000313" key="4">
    <source>
        <dbReference type="Proteomes" id="UP001231941"/>
    </source>
</evidence>
<organism evidence="3 4">
    <name type="scientific">Chengkuizengella axinellae</name>
    <dbReference type="NCBI Taxonomy" id="3064388"/>
    <lineage>
        <taxon>Bacteria</taxon>
        <taxon>Bacillati</taxon>
        <taxon>Bacillota</taxon>
        <taxon>Bacilli</taxon>
        <taxon>Bacillales</taxon>
        <taxon>Paenibacillaceae</taxon>
        <taxon>Chengkuizengella</taxon>
    </lineage>
</organism>
<evidence type="ECO:0000313" key="3">
    <source>
        <dbReference type="EMBL" id="MDP5276600.1"/>
    </source>
</evidence>
<accession>A0ABT9J6H6</accession>
<keyword evidence="1" id="KW-0175">Coiled coil</keyword>
<evidence type="ECO:0000256" key="1">
    <source>
        <dbReference type="SAM" id="Coils"/>
    </source>
</evidence>
<evidence type="ECO:0008006" key="5">
    <source>
        <dbReference type="Google" id="ProtNLM"/>
    </source>
</evidence>
<proteinExistence type="predicted"/>
<feature type="transmembrane region" description="Helical" evidence="2">
    <location>
        <begin position="12"/>
        <end position="30"/>
    </location>
</feature>